<name>A0A1L2BX23_9CAUD</name>
<evidence type="ECO:0000313" key="2">
    <source>
        <dbReference type="Proteomes" id="UP000225722"/>
    </source>
</evidence>
<evidence type="ECO:0000313" key="1">
    <source>
        <dbReference type="EMBL" id="ALY07582.1"/>
    </source>
</evidence>
<organism evidence="1 2">
    <name type="scientific">Nodularia phage vB_NpeS-2AV2</name>
    <dbReference type="NCBI Taxonomy" id="1777122"/>
    <lineage>
        <taxon>Viruses</taxon>
        <taxon>Duplodnaviria</taxon>
        <taxon>Heunggongvirae</taxon>
        <taxon>Uroviricota</taxon>
        <taxon>Caudoviricetes</taxon>
        <taxon>Ravarandavirus</taxon>
        <taxon>Ravarandavirus rv2AV2</taxon>
    </lineage>
</organism>
<protein>
    <submittedName>
        <fullName evidence="1">Uncharacterized protein</fullName>
    </submittedName>
</protein>
<sequence length="468" mass="52699">MTATIIQPLEVQYTISKLREWMAEHPPEDKIIILQETFRYSKEVRYDLFHLDDKLQEGKLIQKWECSHFCDHLLGYLGVPFPSQTKGIRIDTLCDLLGISKSDFYSIPGKSTKGTTQPNYFLMLVGLILHYHAHGGFSNKVTPEILENTGNQGFDIILDYLNYKYGELYDAGKLPQSQAQLSNADKLTPELLDRYPKMFKQILTGKLSGESNVTMSSKLKISKQMIAKWVKRANKFHNMVCYGLELLDNEDELNPELLTKALASKFPILEPNRLQSGNFLRGNDAAISLRTVMVALGVELAEDPDAKRPIDVDAIVSGYSKFLETTCIKVTPSEIAEGANFDVFALEVDFEKVQATYLWALDELLRQLLTDDRDNKALSGNIRKIKSRSGYKQKVKQADDGYFSATISQSDFNQVFGMYVVSVVEPWRLLLYAKHPGAKFEPCDLVAIGSLCFPMLLGSLESGEAKSA</sequence>
<dbReference type="Proteomes" id="UP000225722">
    <property type="component" value="Segment"/>
</dbReference>
<proteinExistence type="predicted"/>
<dbReference type="EMBL" id="KU230356">
    <property type="protein sequence ID" value="ALY07582.1"/>
    <property type="molecule type" value="Genomic_DNA"/>
</dbReference>
<gene>
    <name evidence="1" type="ORF">2AV2_130</name>
</gene>
<accession>A0A1L2BX23</accession>
<keyword evidence="2" id="KW-1185">Reference proteome</keyword>
<reference evidence="2" key="1">
    <citation type="submission" date="2015-12" db="EMBL/GenBank/DDBJ databases">
        <authorList>
            <person name="Sencilo A."/>
            <person name="Bamford D.H."/>
            <person name="Roine E."/>
        </authorList>
    </citation>
    <scope>NUCLEOTIDE SEQUENCE [LARGE SCALE GENOMIC DNA]</scope>
</reference>